<keyword evidence="1" id="KW-0812">Transmembrane</keyword>
<reference evidence="2" key="1">
    <citation type="submission" date="2019-09" db="EMBL/GenBank/DDBJ databases">
        <title>Characterisation of the sponge microbiome using genome-centric metagenomics.</title>
        <authorList>
            <person name="Engelberts J.P."/>
            <person name="Robbins S.J."/>
            <person name="De Goeij J.M."/>
            <person name="Aranda M."/>
            <person name="Bell S.C."/>
            <person name="Webster N.S."/>
        </authorList>
    </citation>
    <scope>NUCLEOTIDE SEQUENCE</scope>
    <source>
        <strain evidence="2">SB0675_bin_29</strain>
    </source>
</reference>
<accession>A0A6B1G3P3</accession>
<keyword evidence="1" id="KW-0472">Membrane</keyword>
<keyword evidence="1" id="KW-1133">Transmembrane helix</keyword>
<feature type="transmembrane region" description="Helical" evidence="1">
    <location>
        <begin position="32"/>
        <end position="50"/>
    </location>
</feature>
<protein>
    <submittedName>
        <fullName evidence="2">Uncharacterized protein</fullName>
    </submittedName>
</protein>
<sequence>MKLSGNDRIWGLATAGVTLSFFIWGFQGSGPLIILAIISCILLVLSFAVPSKFQPHLFSSVILMMVGVLVGVFLEKLLGDIPYIWWAVCAWPLTAAAAGLLRPFPFLKRAFPLLRMTAAGDAGKNAGRGNVKNYRPQVISILVLGLASTIGTAVAHLFSLYTPDLYGSRKMSESFGPVGYAFLFWIGSALSVLRFGPFKTYLPKDREDGQT</sequence>
<dbReference type="EMBL" id="VYDA01000537">
    <property type="protein sequence ID" value="MYH63037.1"/>
    <property type="molecule type" value="Genomic_DNA"/>
</dbReference>
<dbReference type="AlphaFoldDB" id="A0A6B1G3P3"/>
<feature type="transmembrane region" description="Helical" evidence="1">
    <location>
        <begin position="83"/>
        <end position="101"/>
    </location>
</feature>
<organism evidence="2">
    <name type="scientific">Caldilineaceae bacterium SB0675_bin_29</name>
    <dbReference type="NCBI Taxonomy" id="2605266"/>
    <lineage>
        <taxon>Bacteria</taxon>
        <taxon>Bacillati</taxon>
        <taxon>Chloroflexota</taxon>
        <taxon>Caldilineae</taxon>
        <taxon>Caldilineales</taxon>
        <taxon>Caldilineaceae</taxon>
    </lineage>
</organism>
<evidence type="ECO:0000256" key="1">
    <source>
        <dbReference type="SAM" id="Phobius"/>
    </source>
</evidence>
<evidence type="ECO:0000313" key="2">
    <source>
        <dbReference type="EMBL" id="MYH63037.1"/>
    </source>
</evidence>
<gene>
    <name evidence="2" type="ORF">F4148_15200</name>
</gene>
<feature type="transmembrane region" description="Helical" evidence="1">
    <location>
        <begin position="138"/>
        <end position="158"/>
    </location>
</feature>
<feature type="transmembrane region" description="Helical" evidence="1">
    <location>
        <begin position="178"/>
        <end position="196"/>
    </location>
</feature>
<feature type="transmembrane region" description="Helical" evidence="1">
    <location>
        <begin position="57"/>
        <end position="77"/>
    </location>
</feature>
<feature type="transmembrane region" description="Helical" evidence="1">
    <location>
        <begin position="9"/>
        <end position="26"/>
    </location>
</feature>
<name>A0A6B1G3P3_9CHLR</name>
<comment type="caution">
    <text evidence="2">The sequence shown here is derived from an EMBL/GenBank/DDBJ whole genome shotgun (WGS) entry which is preliminary data.</text>
</comment>
<proteinExistence type="predicted"/>